<keyword evidence="8" id="KW-0902">Two-component regulatory system</keyword>
<keyword evidence="9" id="KW-0472">Membrane</keyword>
<evidence type="ECO:0000259" key="11">
    <source>
        <dbReference type="PROSITE" id="PS50109"/>
    </source>
</evidence>
<feature type="transmembrane region" description="Helical" evidence="9">
    <location>
        <begin position="153"/>
        <end position="174"/>
    </location>
</feature>
<keyword evidence="3" id="KW-0597">Phosphoprotein</keyword>
<dbReference type="GO" id="GO:0016020">
    <property type="term" value="C:membrane"/>
    <property type="evidence" value="ECO:0007669"/>
    <property type="project" value="InterPro"/>
</dbReference>
<sequence length="728" mass="81747">MLKETPPFSVLSAGLAIALLLFFLALQVASDQPWLGFSAERSAEGVRVVRIDSDGPAAGLLHEGELLLAVRSGAGSLVLESWDAVAEPDDAREYAVYNRFFERHAQLWAILHGDGLQLQIQTPSADAAAPSVTRWVDLQPEAQRGLTQLPLLFWYQVGCGLAVLLMGVAAWAFVQTERGPLLYALAGLAIAVAIIASAVYTTRELTLAPDWFLLLSRANQAGAMLFAGTGTALFWYYPLPLGRFPIERVMVPVVLATLAGNWLQWFPDLDMAVRYPLLAWFAVDILFACIQWRWTRYEPVARARLKWLLAAWFAGAFGYLLLVIFPQVIGYPSVAHQTHAWAFFVLTYLGIALGIVRYRLFDLDRWILLAWFWFAFGVLFIVLDAFLILLLDLETSMGLLVSLAVVGWVYLPIRQGFLLWLAPDNPRGALHQRLPRILQQAFEYQRPIPAQWCKALQEIYDPLRIEQTDEVVRQPEIRDNGLRLAVPAVDEGPAQVLSYAAGGRRLFDRKDLDFCQQALTLFSYAQQYHHSYQTGVISERQRVARDLHDDVGARLLSVVYRAQGSDELQQLARDCLRELREVIQGLQKGAVQLQQSYARWQAEARERCRLFGLALDMQLDPAARSWLLSPRIERNLSRILREACSNTFKHGAASRVHVRLRLADERLILEYQDDGGGLLADRLEGDGVGLSGMRQRSEELGGEIVWWSPLEGGLAMRCEIPLGGGQQT</sequence>
<keyword evidence="9" id="KW-0812">Transmembrane</keyword>
<dbReference type="InterPro" id="IPR011712">
    <property type="entry name" value="Sig_transdc_His_kin_sub3_dim/P"/>
</dbReference>
<evidence type="ECO:0000256" key="5">
    <source>
        <dbReference type="ARBA" id="ARBA00022741"/>
    </source>
</evidence>
<dbReference type="GO" id="GO:0005524">
    <property type="term" value="F:ATP binding"/>
    <property type="evidence" value="ECO:0007669"/>
    <property type="project" value="UniProtKB-KW"/>
</dbReference>
<feature type="transmembrane region" description="Helical" evidence="9">
    <location>
        <begin position="181"/>
        <end position="200"/>
    </location>
</feature>
<dbReference type="InterPro" id="IPR036890">
    <property type="entry name" value="HATPase_C_sf"/>
</dbReference>
<dbReference type="Proteomes" id="UP000242847">
    <property type="component" value="Unassembled WGS sequence"/>
</dbReference>
<dbReference type="GO" id="GO:0000155">
    <property type="term" value="F:phosphorelay sensor kinase activity"/>
    <property type="evidence" value="ECO:0007669"/>
    <property type="project" value="InterPro"/>
</dbReference>
<evidence type="ECO:0000256" key="4">
    <source>
        <dbReference type="ARBA" id="ARBA00022679"/>
    </source>
</evidence>
<dbReference type="STRING" id="254161.SAMN05216256_102137"/>
<evidence type="ECO:0000259" key="10">
    <source>
        <dbReference type="PROSITE" id="PS50106"/>
    </source>
</evidence>
<dbReference type="PANTHER" id="PTHR24421:SF10">
    <property type="entry name" value="NITRATE_NITRITE SENSOR PROTEIN NARQ"/>
    <property type="match status" value="1"/>
</dbReference>
<feature type="transmembrane region" description="Helical" evidence="9">
    <location>
        <begin position="249"/>
        <end position="265"/>
    </location>
</feature>
<evidence type="ECO:0000313" key="13">
    <source>
        <dbReference type="Proteomes" id="UP000242847"/>
    </source>
</evidence>
<dbReference type="InterPro" id="IPR050482">
    <property type="entry name" value="Sensor_HK_TwoCompSys"/>
</dbReference>
<comment type="catalytic activity">
    <reaction evidence="1">
        <text>ATP + protein L-histidine = ADP + protein N-phospho-L-histidine.</text>
        <dbReference type="EC" id="2.7.13.3"/>
    </reaction>
</comment>
<reference evidence="12 13" key="1">
    <citation type="submission" date="2017-01" db="EMBL/GenBank/DDBJ databases">
        <title>Draft genome sequence of Pseudomonas pachastrellae type strain CCUG 46540T from a deep sea.</title>
        <authorList>
            <person name="Gomila M."/>
            <person name="Mulet M."/>
            <person name="Lalucat J."/>
            <person name="Garcia-Valdes E."/>
        </authorList>
    </citation>
    <scope>NUCLEOTIDE SEQUENCE [LARGE SCALE GENOMIC DNA]</scope>
    <source>
        <strain evidence="12 13">CCUG 46540</strain>
    </source>
</reference>
<evidence type="ECO:0000256" key="7">
    <source>
        <dbReference type="ARBA" id="ARBA00022840"/>
    </source>
</evidence>
<evidence type="ECO:0000256" key="9">
    <source>
        <dbReference type="SAM" id="Phobius"/>
    </source>
</evidence>
<dbReference type="PROSITE" id="PS50106">
    <property type="entry name" value="PDZ"/>
    <property type="match status" value="1"/>
</dbReference>
<dbReference type="Gene3D" id="3.30.565.10">
    <property type="entry name" value="Histidine kinase-like ATPase, C-terminal domain"/>
    <property type="match status" value="1"/>
</dbReference>
<evidence type="ECO:0000256" key="1">
    <source>
        <dbReference type="ARBA" id="ARBA00000085"/>
    </source>
</evidence>
<dbReference type="InterPro" id="IPR001478">
    <property type="entry name" value="PDZ"/>
</dbReference>
<keyword evidence="7" id="KW-0067">ATP-binding</keyword>
<keyword evidence="9" id="KW-1133">Transmembrane helix</keyword>
<evidence type="ECO:0000256" key="2">
    <source>
        <dbReference type="ARBA" id="ARBA00012438"/>
    </source>
</evidence>
<name>A0A1S8DGP8_9GAMM</name>
<feature type="transmembrane region" description="Helical" evidence="9">
    <location>
        <begin position="367"/>
        <end position="391"/>
    </location>
</feature>
<keyword evidence="4" id="KW-0808">Transferase</keyword>
<dbReference type="PROSITE" id="PS50109">
    <property type="entry name" value="HIS_KIN"/>
    <property type="match status" value="1"/>
</dbReference>
<comment type="caution">
    <text evidence="12">The sequence shown here is derived from an EMBL/GenBank/DDBJ whole genome shotgun (WGS) entry which is preliminary data.</text>
</comment>
<evidence type="ECO:0000313" key="12">
    <source>
        <dbReference type="EMBL" id="ONM44574.1"/>
    </source>
</evidence>
<proteinExistence type="predicted"/>
<dbReference type="Pfam" id="PF07730">
    <property type="entry name" value="HisKA_3"/>
    <property type="match status" value="1"/>
</dbReference>
<feature type="transmembrane region" description="Helical" evidence="9">
    <location>
        <begin position="341"/>
        <end position="360"/>
    </location>
</feature>
<dbReference type="EC" id="2.7.13.3" evidence="2"/>
<dbReference type="SMART" id="SM00387">
    <property type="entry name" value="HATPase_c"/>
    <property type="match status" value="1"/>
</dbReference>
<dbReference type="EMBL" id="MUBC01000012">
    <property type="protein sequence ID" value="ONM44574.1"/>
    <property type="molecule type" value="Genomic_DNA"/>
</dbReference>
<dbReference type="SUPFAM" id="SSF55874">
    <property type="entry name" value="ATPase domain of HSP90 chaperone/DNA topoisomerase II/histidine kinase"/>
    <property type="match status" value="1"/>
</dbReference>
<evidence type="ECO:0000256" key="8">
    <source>
        <dbReference type="ARBA" id="ARBA00023012"/>
    </source>
</evidence>
<feature type="transmembrane region" description="Helical" evidence="9">
    <location>
        <begin position="220"/>
        <end position="237"/>
    </location>
</feature>
<dbReference type="PANTHER" id="PTHR24421">
    <property type="entry name" value="NITRATE/NITRITE SENSOR PROTEIN NARX-RELATED"/>
    <property type="match status" value="1"/>
</dbReference>
<dbReference type="AlphaFoldDB" id="A0A1S8DGP8"/>
<dbReference type="InterPro" id="IPR005467">
    <property type="entry name" value="His_kinase_dom"/>
</dbReference>
<feature type="transmembrane region" description="Helical" evidence="9">
    <location>
        <begin position="307"/>
        <end position="329"/>
    </location>
</feature>
<keyword evidence="13" id="KW-1185">Reference proteome</keyword>
<dbReference type="GO" id="GO:0046983">
    <property type="term" value="F:protein dimerization activity"/>
    <property type="evidence" value="ECO:0007669"/>
    <property type="project" value="InterPro"/>
</dbReference>
<evidence type="ECO:0000256" key="3">
    <source>
        <dbReference type="ARBA" id="ARBA00022553"/>
    </source>
</evidence>
<dbReference type="InterPro" id="IPR003594">
    <property type="entry name" value="HATPase_dom"/>
</dbReference>
<protein>
    <recommendedName>
        <fullName evidence="2">histidine kinase</fullName>
        <ecNumber evidence="2">2.7.13.3</ecNumber>
    </recommendedName>
</protein>
<keyword evidence="5" id="KW-0547">Nucleotide-binding</keyword>
<organism evidence="12 13">
    <name type="scientific">Halopseudomonas pachastrellae</name>
    <dbReference type="NCBI Taxonomy" id="254161"/>
    <lineage>
        <taxon>Bacteria</taxon>
        <taxon>Pseudomonadati</taxon>
        <taxon>Pseudomonadota</taxon>
        <taxon>Gammaproteobacteria</taxon>
        <taxon>Pseudomonadales</taxon>
        <taxon>Pseudomonadaceae</taxon>
        <taxon>Halopseudomonas</taxon>
    </lineage>
</organism>
<dbReference type="CDD" id="cd16917">
    <property type="entry name" value="HATPase_UhpB-NarQ-NarX-like"/>
    <property type="match status" value="1"/>
</dbReference>
<feature type="domain" description="Histidine kinase" evidence="11">
    <location>
        <begin position="542"/>
        <end position="724"/>
    </location>
</feature>
<dbReference type="OrthoDB" id="9797605at2"/>
<dbReference type="Pfam" id="PF02518">
    <property type="entry name" value="HATPase_c"/>
    <property type="match status" value="1"/>
</dbReference>
<dbReference type="RefSeq" id="WP_083726216.1">
    <property type="nucleotide sequence ID" value="NZ_FOUD01000002.1"/>
</dbReference>
<gene>
    <name evidence="12" type="ORF">BXT89_07365</name>
</gene>
<accession>A0A1S8DGP8</accession>
<dbReference type="Gene3D" id="1.20.5.1930">
    <property type="match status" value="1"/>
</dbReference>
<feature type="domain" description="PDZ" evidence="10">
    <location>
        <begin position="23"/>
        <end position="72"/>
    </location>
</feature>
<feature type="transmembrane region" description="Helical" evidence="9">
    <location>
        <begin position="277"/>
        <end position="295"/>
    </location>
</feature>
<evidence type="ECO:0000256" key="6">
    <source>
        <dbReference type="ARBA" id="ARBA00022777"/>
    </source>
</evidence>
<keyword evidence="6" id="KW-0418">Kinase</keyword>